<dbReference type="Gene3D" id="2.60.40.1120">
    <property type="entry name" value="Carboxypeptidase-like, regulatory domain"/>
    <property type="match status" value="1"/>
</dbReference>
<evidence type="ECO:0000313" key="6">
    <source>
        <dbReference type="Proteomes" id="UP000183952"/>
    </source>
</evidence>
<dbReference type="CDD" id="cd20745">
    <property type="entry name" value="FIX_RhsA_AHH_HNH-like"/>
    <property type="match status" value="1"/>
</dbReference>
<dbReference type="SUPFAM" id="SSF69304">
    <property type="entry name" value="Tricorn protease N-terminal domain"/>
    <property type="match status" value="2"/>
</dbReference>
<dbReference type="OrthoDB" id="9771173at2"/>
<dbReference type="SUPFAM" id="SSF49299">
    <property type="entry name" value="PKD domain"/>
    <property type="match status" value="1"/>
</dbReference>
<feature type="domain" description="Fibronectin type-III" evidence="4">
    <location>
        <begin position="1957"/>
        <end position="2050"/>
    </location>
</feature>
<feature type="domain" description="Fibronectin type-III" evidence="4">
    <location>
        <begin position="57"/>
        <end position="144"/>
    </location>
</feature>
<sequence>MNEKCKTISKRLVVYFTLPIISIVYLWVGCSMSVMASEVSNEDIMQIVQEDKKEITIPTGLKVDRVTEGTVELSWQYIVNNEEILEYTIYRDGIKVGNTYENKYVDKQLTGSTSYKYTITSKIAYGHQNESGHSVEVIATTNEDLDLPTVPTNVTTCHYKYGMECGTKITWHKSQDKCGIKRYEIYRDGKFIQAVLPEKNFNEDMMYIDTECIGGTHDYKVRACDTSENFSEFSEFSRLEDDYTDKLMNAKLVDLNYGFYGDIESDSDIDCFKFKVSKTDIYSINMGGKISCWVGLYNDKGESISNADNSGNVYDVNKKIGFRIVKKLEEGKEYYIAVYSSNYNETGRYNLILKSTLSPNVPQNLQANNITEKSVELTWKYINSSDKNLKYNIYRNGVLIAKTEKNNYKDDHLDGETEYLYTVKSNILGVESKYSNEIKIKTKIDNIKPEKQSSIYLEGDGQGIRLTWQRFEDNCNIKSYQVYKNSDLIYEGNNCEYIDNAFMKGKILYKVRACDTSGNYSEFTELMVEDDYGNNAETAQNINNIAEINGNINYKSDKDYFTFQVKTNGKYYITSECAENIRFDLSIYDSDNTYLGQNDSKIQLQQGKIYYLSIEGEYWSELGEYSIKIVPTETFIDSPKDLIISNVNAGTINLAWKALDNCDGIEYKIYRNGLYIAKTKETKYEDKKLTGNTEYSYSVTANKLDSESEKSNLASAVTYKDLIPPKPSMDIQFSVDNNQKDILNINWKSFEDECKIAKYEIYKDGIMIGITNKNYYYDYDFKGRSHSYKLRACDTSGNWSEFSKECIFEDDFPNEMEYGTKIEINSKIIVRTNYEGDEDWLTIQVPKTDKYCLQSFPSFWDTITHVSVLNSQGDIIKREKGKDYSWNEWSVNISDVYLLEANMTYHLLVKSWAPRSYPMGCEIVISSLIGSPINLIVKANENLSAILKWDPAVNNTGRNIEYRIYCDGKLLNSTTDAEYIHSNLDKNKMYRYKVTTWDPEYKYESEDGESVIFTLNEDKSLNKPLNLKISGSDTGVEVSWQNPLQSSVIKEYEIYRDGIKIGVCKSNYYDRLSYKDTEFSALQKHVYKVRGCDICGNYSGFSDEIAIEDDFENTLTLAKSVKLDNQIRVKIDYENDYDCFSFQVDKSGMYSIICNNACLTLCDENLRYLNSGFYGRISQILEKGKTYFLSTNISNVGEYFINVIYPPEPPRELVAEAVNVSSIKLTWKASTSNDKDLQYKIYRDGIYIASSKELVYLDDNLSGATIYRYTVTSEISGAESQKSNWAEVTTMIDNIQPSAPQNVSTTSCEGNGIKFQWKPSVDDSIVELYEVYRDGIVIGTTREAVFKDYNFTAGEHVYKIRACDTSKNWSDFSQELKITDDYGNYQSDATLIDISKQLKGNIDYAYDIDYFKFKVDKSGDYAVIQNEGYGSNIMLVIEPTNYWDESGSSIKKYLSKDKVYYLKCIGDSSKGAYSIRIIEPPLVPQGLKVTGTTAGTVSLSWNDEQNHDENLMYNIYRNGKYVSRVKDTKFTDIYLQGNTTYQYRVTAYILGAESENSNEVSAITIVDTEKPDNVKDLRVYIKTGSSVVLRWTAPHDNVGATRYEIYRDGQKVGESQWLEYTDKDLVEKVKYSYTIKAFDTAGNSSEQSNVVEAIPLMPHITRTTPSSDMNVGGYQKLELYFLNTGNTEDAYATVEYLKNDNEWVLLKKEERSYEQDENESCFSFYVDLGEFKDGSYKFRYTMYDAADNVSQEIVNYIVDSIAPDIVENIKVESDSGNILLTWDECKSSDFKEYRIYRKSEEDEKFSFIKNICDKHICSYIDPNVVEGKTYLYKLIAVDVFENESVDSEIVTVKAVKDSIPPIILGIEPDDNENIGKNATIIVRAEDNTKVQKIKLQYSILENIWNDIGIIETEGEAKFTWDTSNINGKVKVRAIAIDKCGNESDGNPIRTYIIDNEGPDKVIGLDYVPYSNSILLKWKNVNNKDFSYFQVERKDGKDGKYKVIGKIYDTLGMNVTGLNEKTAYWFRVIAYDIFGNRGIESDEIMATTGNDITAPVITSLQPSPGYYSKVIPLKIGAKDDIAIKSIKIEISTDEKTWTEVAKIDVKSDDKKNVNVSYDLDISSKEEGAIYIRAIAEDDAGHSSNASNTAPYVEYRVDHTAPSQPKGLKTNHNSGYILLEWDEGKEEDLKGYNVYRSISENGVYEIIAENVPMIAYRDRNTEPGTNYYYKIAAVDAAGNTSLKSNTVYGSMPKDEEIPEVLSVTINDGDTLGANPDISIQAWDNYKLSEIVVEYMRENQWILMDKQVADNYSYVAKVKWDTTALQDGAYKIRIIVKDASGNESKPKVISCNLNLNAPKTPILKVKPSGWSCDLSWECTTEDDFNIFKVYRSLKPNEGYEVVYTTKGKVYKDNKLLPGRNYYYKIEALDIYNNSSFSEVVYTMPEENDSYAPTIEKFEDMVGISEHEVQFDGSIAKDNDKIVKYQWNFGDGSNSNLAQPRHVYNKSGEYEVTLSVFDAAGNIASSKAKIQIHPKEISGDIKIRIVDKSSGAAISGASVIVQYSDGKQQRYVSDSLGHVNIVAPEGKHVILAYKHDFKPAYKDCIVEKGSRQDVIIAVERGAIINGRIDVRRMELDEIIDAGININSSDNQWVYSYEIHLGFNKQPLPPIYINGKGAVLNKKNEWNKVTVEGHDYSVGIRPISHANHPEVAPAISYLVIPSEVSWLKEFFNVSLNIINQADEPFTISDSVAQLFVPDGLSIMNSTVPEDSDIKGGETKQYEWIIRGDKEGTYDIEARFDGVLQPFGEPVSTIFKNSEPIKVYGDDGLEVLIEAEDWAFMGKDYKVYITLKNTSDRNINNVSISIKEGSNYIIAGASERKINVPVLETGEEVTLPVILVPQFSDVEDVKIEDSFRLDLSKSFIINTSQDGIDIPTTITTIESERKRYYQKVIDLSLVADPIDTATGAHIIEKRPLSINGDSNLNFDIKYNSGILDISTMGKGWTHDFEKKIEVTESGNIIVHWSASFCETYYKTQEGKYIPIEPTQSRGIKVIRKENGAFELELKDNSTYVFDNGGKLIRVQSRIGKILSLEYDNLGRLIKLLDEDTTQSLKFEYNNENFIVKVSDKSNRAALFEYDENKNLIKIITPDGKVTEYTYDDNGHVVRGKNELGTIFTNIYDNRGRVISQDDGVESNELTTFKYSSDSEKLTTEIKDRNGNVKKYIFDRKYNIIQITDETGNVTKYEYDVDGNKTKCINAQGNAVSYTYDKLGNVTSITDADGSKTAYTYDNKGNLITIESPSGIKLNNSYNDNNLPLNIMDKNGNLTTYLYDEKGHAISKTVQGVGTTGFTYENGMLIASSDYMKNISKLEYDEVGRLAATVDREGNTIRFQYDVMNNLISVTDALGNTTSYTYDMNRNKLTKTDANGNTTTYSYNGNKKLTKVIDPLGKETCYKYDGEDRIAEVTLGGVIVSEFVYDKAGRVVEEKDGEGNTTSYIYDSNGRVICKTSPSGGKITYTYTPNGKIKTVMDSNNNSFIYDYDIEGRMIASTDVNGNKTEYSYDNAGNLISSKDALGNIVTYTYDVRGNKLTSTDAKGNTTSYSYDANGNLILVIDALGNKTGYEYDREGKLVTITNAKNGRTTFTYDANGRVISATDEDGRTVTTEYDNLGNIICKKDNSGTKMFESIYDALGNIIKNTDALGNSTTNNYDNLGRLIEIVDKMGRTTKLNYDNDNRLIEVTDPLKGVTKQSYNADGNVKTMTDANNNSTTFDYDLAGNLIRETTAMGSQVSYGYNSRNLLSEMINGRGQNISYEYDALGRIIKTIFPEGVVSYSYDVNGNITEVTDKNGTIKREYDALNRVTKYIDARGKVISYEYDELGNLINIMYPDGKKVYYEYSAGGKLEKVTDWAKRETKYKYDANGRLTKTTRANGTVETLTYDAAGQITEIVDVDKDGNIINRYTFQYDANGNVIKEDKGTSSSVPYIPDDVTMTYDSNNRLITCNGKKIQYDADGNMITVPLNGEMVQCTYDSRNRLIKAGNTTYVYDAENNRIAIVENGQETYYTVNVLGKLSQVLVRTDANGNDTYYVYGLGLIAQEDSYGNYRTYHYDRRGSTTAITGEEGKITDRIEYGPYGELLRKTGITDTPFLYNGRYGVMTDSNGLYYMRARYYNPDIKRFVNQDVVLGSIASSVTMNRYAYANGNPISNIDPFGLSADGDGIIHGILDVLGMAPVVGNLFDAINTGYYFLQGDLTNAALSSISFIPFGDIVGKGTKWGKEFLGIGTKYADDVIDAGRNVSRYADDVVDAGDGLFRYSDDAAEMVNKGATGAESIFKDKISIDGVKNNLDMFRGKSVDEIAEAMRKSGYDVTVEASTRSSSGAMIIRVNNASENAGRNIQMLQVSPGGGRHGELPYIKISTTSQDVGKIKIVNGTEDLYKASGEKNVTVIFTGGK</sequence>
<protein>
    <submittedName>
        <fullName evidence="5">RHS repeat-associated core domain-containing protein</fullName>
    </submittedName>
</protein>
<keyword evidence="6" id="KW-1185">Reference proteome</keyword>
<name>A0A1M6MEG1_9CLOT</name>
<dbReference type="Gene3D" id="2.60.40.10">
    <property type="entry name" value="Immunoglobulins"/>
    <property type="match status" value="18"/>
</dbReference>
<keyword evidence="2" id="KW-0812">Transmembrane</keyword>
<feature type="domain" description="Fibronectin type-III" evidence="4">
    <location>
        <begin position="1483"/>
        <end position="1568"/>
    </location>
</feature>
<dbReference type="InterPro" id="IPR031325">
    <property type="entry name" value="RHS_repeat"/>
</dbReference>
<dbReference type="Proteomes" id="UP000183952">
    <property type="component" value="Unassembled WGS sequence"/>
</dbReference>
<evidence type="ECO:0000313" key="5">
    <source>
        <dbReference type="EMBL" id="SHJ81849.1"/>
    </source>
</evidence>
<dbReference type="CDD" id="cd00063">
    <property type="entry name" value="FN3"/>
    <property type="match status" value="8"/>
</dbReference>
<dbReference type="PANTHER" id="PTHR32305">
    <property type="match status" value="1"/>
</dbReference>
<evidence type="ECO:0000259" key="3">
    <source>
        <dbReference type="PROSITE" id="PS50093"/>
    </source>
</evidence>
<dbReference type="InterPro" id="IPR056823">
    <property type="entry name" value="TEN-like_YD-shell"/>
</dbReference>
<dbReference type="InterPro" id="IPR022385">
    <property type="entry name" value="Rhs_assc_core"/>
</dbReference>
<dbReference type="InterPro" id="IPR013783">
    <property type="entry name" value="Ig-like_fold"/>
</dbReference>
<dbReference type="Gene3D" id="2.180.10.10">
    <property type="entry name" value="RHS repeat-associated core"/>
    <property type="match status" value="5"/>
</dbReference>
<feature type="transmembrane region" description="Helical" evidence="2">
    <location>
        <begin position="12"/>
        <end position="36"/>
    </location>
</feature>
<dbReference type="InterPro" id="IPR000601">
    <property type="entry name" value="PKD_dom"/>
</dbReference>
<dbReference type="Pfam" id="PF05593">
    <property type="entry name" value="RHS_repeat"/>
    <property type="match status" value="3"/>
</dbReference>
<dbReference type="NCBIfam" id="TIGR01643">
    <property type="entry name" value="YD_repeat_2x"/>
    <property type="match status" value="16"/>
</dbReference>
<dbReference type="SUPFAM" id="SSF89260">
    <property type="entry name" value="Collagen-binding domain"/>
    <property type="match status" value="1"/>
</dbReference>
<keyword evidence="2" id="KW-1133">Transmembrane helix</keyword>
<feature type="domain" description="Fibronectin type-III" evidence="4">
    <location>
        <begin position="2159"/>
        <end position="2252"/>
    </location>
</feature>
<dbReference type="InterPro" id="IPR035986">
    <property type="entry name" value="PKD_dom_sf"/>
</dbReference>
<feature type="domain" description="Fibronectin type-III" evidence="4">
    <location>
        <begin position="1209"/>
        <end position="1293"/>
    </location>
</feature>
<dbReference type="InterPro" id="IPR003961">
    <property type="entry name" value="FN3_dom"/>
</dbReference>
<dbReference type="RefSeq" id="WP_143146974.1">
    <property type="nucleotide sequence ID" value="NZ_FRAD01000007.1"/>
</dbReference>
<dbReference type="InterPro" id="IPR036116">
    <property type="entry name" value="FN3_sf"/>
</dbReference>
<dbReference type="Pfam" id="PF00041">
    <property type="entry name" value="fn3"/>
    <property type="match status" value="1"/>
</dbReference>
<proteinExistence type="predicted"/>
<gene>
    <name evidence="5" type="ORF">SAMN02745248_01023</name>
</gene>
<feature type="domain" description="Fibronectin type-III" evidence="4">
    <location>
        <begin position="1762"/>
        <end position="1858"/>
    </location>
</feature>
<feature type="domain" description="Fibronectin type-III" evidence="4">
    <location>
        <begin position="931"/>
        <end position="1018"/>
    </location>
</feature>
<evidence type="ECO:0000259" key="4">
    <source>
        <dbReference type="PROSITE" id="PS50853"/>
    </source>
</evidence>
<dbReference type="PROSITE" id="PS50093">
    <property type="entry name" value="PKD"/>
    <property type="match status" value="1"/>
</dbReference>
<keyword evidence="1" id="KW-0677">Repeat</keyword>
<dbReference type="InterPro" id="IPR022409">
    <property type="entry name" value="PKD/Chitinase_dom"/>
</dbReference>
<reference evidence="5 6" key="1">
    <citation type="submission" date="2016-11" db="EMBL/GenBank/DDBJ databases">
        <authorList>
            <person name="Jaros S."/>
            <person name="Januszkiewicz K."/>
            <person name="Wedrychowicz H."/>
        </authorList>
    </citation>
    <scope>NUCLEOTIDE SEQUENCE [LARGE SCALE GENOMIC DNA]</scope>
    <source>
        <strain evidence="5 6">DSM 3090</strain>
    </source>
</reference>
<dbReference type="SUPFAM" id="SSF49265">
    <property type="entry name" value="Fibronectin type III"/>
    <property type="match status" value="9"/>
</dbReference>
<dbReference type="Pfam" id="PF20148">
    <property type="entry name" value="DUF6531"/>
    <property type="match status" value="1"/>
</dbReference>
<dbReference type="EMBL" id="FRAD01000007">
    <property type="protein sequence ID" value="SHJ81849.1"/>
    <property type="molecule type" value="Genomic_DNA"/>
</dbReference>
<dbReference type="InterPro" id="IPR050708">
    <property type="entry name" value="T6SS_VgrG/RHS"/>
</dbReference>
<dbReference type="PROSITE" id="PS51257">
    <property type="entry name" value="PROKAR_LIPOPROTEIN"/>
    <property type="match status" value="1"/>
</dbReference>
<dbReference type="STRING" id="1121331.SAMN02745248_01023"/>
<dbReference type="PANTHER" id="PTHR32305:SF15">
    <property type="entry name" value="PROTEIN RHSA-RELATED"/>
    <property type="match status" value="1"/>
</dbReference>
<accession>A0A1M6MEG1</accession>
<dbReference type="SMART" id="SM00060">
    <property type="entry name" value="FN3"/>
    <property type="match status" value="13"/>
</dbReference>
<dbReference type="PROSITE" id="PS50853">
    <property type="entry name" value="FN3"/>
    <property type="match status" value="10"/>
</dbReference>
<feature type="domain" description="Fibronectin type-III" evidence="4">
    <location>
        <begin position="1570"/>
        <end position="1658"/>
    </location>
</feature>
<dbReference type="CDD" id="cd00146">
    <property type="entry name" value="PKD"/>
    <property type="match status" value="1"/>
</dbReference>
<dbReference type="NCBIfam" id="TIGR03696">
    <property type="entry name" value="Rhs_assc_core"/>
    <property type="match status" value="1"/>
</dbReference>
<dbReference type="Gene3D" id="3.90.930.1">
    <property type="match status" value="1"/>
</dbReference>
<dbReference type="Gene3D" id="2.60.120.380">
    <property type="match status" value="3"/>
</dbReference>
<dbReference type="InterPro" id="IPR006530">
    <property type="entry name" value="YD"/>
</dbReference>
<evidence type="ECO:0000256" key="2">
    <source>
        <dbReference type="SAM" id="Phobius"/>
    </source>
</evidence>
<evidence type="ECO:0000256" key="1">
    <source>
        <dbReference type="ARBA" id="ARBA00022737"/>
    </source>
</evidence>
<feature type="domain" description="PKD" evidence="3">
    <location>
        <begin position="2459"/>
        <end position="2528"/>
    </location>
</feature>
<organism evidence="5 6">
    <name type="scientific">Hathewaya proteolytica DSM 3090</name>
    <dbReference type="NCBI Taxonomy" id="1121331"/>
    <lineage>
        <taxon>Bacteria</taxon>
        <taxon>Bacillati</taxon>
        <taxon>Bacillota</taxon>
        <taxon>Clostridia</taxon>
        <taxon>Eubacteriales</taxon>
        <taxon>Clostridiaceae</taxon>
        <taxon>Hathewaya</taxon>
    </lineage>
</organism>
<dbReference type="SMART" id="SM00089">
    <property type="entry name" value="PKD"/>
    <property type="match status" value="1"/>
</dbReference>
<dbReference type="Pfam" id="PF25023">
    <property type="entry name" value="TEN_YD-shell"/>
    <property type="match status" value="5"/>
</dbReference>
<feature type="domain" description="Fibronectin type-III" evidence="4">
    <location>
        <begin position="361"/>
        <end position="445"/>
    </location>
</feature>
<keyword evidence="2" id="KW-0472">Membrane</keyword>
<dbReference type="Pfam" id="PF18911">
    <property type="entry name" value="PKD_4"/>
    <property type="match status" value="1"/>
</dbReference>
<dbReference type="InterPro" id="IPR045351">
    <property type="entry name" value="DUF6531"/>
</dbReference>
<feature type="domain" description="Fibronectin type-III" evidence="4">
    <location>
        <begin position="638"/>
        <end position="721"/>
    </location>
</feature>